<dbReference type="PANTHER" id="PTHR10091:SF0">
    <property type="entry name" value="GALACTOSE MUTAROTASE"/>
    <property type="match status" value="1"/>
</dbReference>
<protein>
    <submittedName>
        <fullName evidence="4">Aldose 1-epimerase</fullName>
    </submittedName>
</protein>
<dbReference type="RefSeq" id="WP_116524172.1">
    <property type="nucleotide sequence ID" value="NZ_QRDX01000005.1"/>
</dbReference>
<evidence type="ECO:0000313" key="5">
    <source>
        <dbReference type="Proteomes" id="UP000256629"/>
    </source>
</evidence>
<dbReference type="GO" id="GO:0005737">
    <property type="term" value="C:cytoplasm"/>
    <property type="evidence" value="ECO:0007669"/>
    <property type="project" value="TreeGrafter"/>
</dbReference>
<reference evidence="4 5" key="1">
    <citation type="submission" date="2018-07" db="EMBL/GenBank/DDBJ databases">
        <title>Genomic Encyclopedia of Type Strains, Phase III (KMG-III): the genomes of soil and plant-associated and newly described type strains.</title>
        <authorList>
            <person name="Whitman W."/>
        </authorList>
    </citation>
    <scope>NUCLEOTIDE SEQUENCE [LARGE SCALE GENOMIC DNA]</scope>
    <source>
        <strain evidence="4 5">CECT 8487</strain>
    </source>
</reference>
<dbReference type="InterPro" id="IPR014718">
    <property type="entry name" value="GH-type_carb-bd"/>
</dbReference>
<evidence type="ECO:0000256" key="2">
    <source>
        <dbReference type="ARBA" id="ARBA00011245"/>
    </source>
</evidence>
<dbReference type="SUPFAM" id="SSF74650">
    <property type="entry name" value="Galactose mutarotase-like"/>
    <property type="match status" value="1"/>
</dbReference>
<keyword evidence="5" id="KW-1185">Reference proteome</keyword>
<dbReference type="InterPro" id="IPR008183">
    <property type="entry name" value="Aldose_1/G6P_1-epimerase"/>
</dbReference>
<proteinExistence type="predicted"/>
<dbReference type="GO" id="GO:0004034">
    <property type="term" value="F:aldose 1-epimerase activity"/>
    <property type="evidence" value="ECO:0007669"/>
    <property type="project" value="TreeGrafter"/>
</dbReference>
<dbReference type="EMBL" id="QRDX01000005">
    <property type="protein sequence ID" value="RED47801.1"/>
    <property type="molecule type" value="Genomic_DNA"/>
</dbReference>
<evidence type="ECO:0000256" key="1">
    <source>
        <dbReference type="ARBA" id="ARBA00001913"/>
    </source>
</evidence>
<dbReference type="GO" id="GO:0006006">
    <property type="term" value="P:glucose metabolic process"/>
    <property type="evidence" value="ECO:0007669"/>
    <property type="project" value="TreeGrafter"/>
</dbReference>
<organism evidence="4 5">
    <name type="scientific">Seonamhaeicola aphaedonensis</name>
    <dbReference type="NCBI Taxonomy" id="1461338"/>
    <lineage>
        <taxon>Bacteria</taxon>
        <taxon>Pseudomonadati</taxon>
        <taxon>Bacteroidota</taxon>
        <taxon>Flavobacteriia</taxon>
        <taxon>Flavobacteriales</taxon>
        <taxon>Flavobacteriaceae</taxon>
    </lineage>
</organism>
<keyword evidence="3" id="KW-0106">Calcium</keyword>
<dbReference type="Proteomes" id="UP000256629">
    <property type="component" value="Unassembled WGS sequence"/>
</dbReference>
<dbReference type="OrthoDB" id="9779408at2"/>
<evidence type="ECO:0000313" key="4">
    <source>
        <dbReference type="EMBL" id="RED47801.1"/>
    </source>
</evidence>
<evidence type="ECO:0000256" key="3">
    <source>
        <dbReference type="ARBA" id="ARBA00022837"/>
    </source>
</evidence>
<name>A0A3D9HEY0_9FLAO</name>
<dbReference type="GO" id="GO:0033499">
    <property type="term" value="P:galactose catabolic process via UDP-galactose, Leloir pathway"/>
    <property type="evidence" value="ECO:0007669"/>
    <property type="project" value="TreeGrafter"/>
</dbReference>
<comment type="caution">
    <text evidence="4">The sequence shown here is derived from an EMBL/GenBank/DDBJ whole genome shotgun (WGS) entry which is preliminary data.</text>
</comment>
<dbReference type="Gene3D" id="2.70.98.10">
    <property type="match status" value="1"/>
</dbReference>
<dbReference type="PANTHER" id="PTHR10091">
    <property type="entry name" value="ALDOSE-1-EPIMERASE"/>
    <property type="match status" value="1"/>
</dbReference>
<accession>A0A3D9HEY0</accession>
<dbReference type="AlphaFoldDB" id="A0A3D9HEY0"/>
<dbReference type="GO" id="GO:0030246">
    <property type="term" value="F:carbohydrate binding"/>
    <property type="evidence" value="ECO:0007669"/>
    <property type="project" value="InterPro"/>
</dbReference>
<dbReference type="InterPro" id="IPR011013">
    <property type="entry name" value="Gal_mutarotase_sf_dom"/>
</dbReference>
<comment type="cofactor">
    <cofactor evidence="1">
        <name>Ca(2+)</name>
        <dbReference type="ChEBI" id="CHEBI:29108"/>
    </cofactor>
</comment>
<sequence length="90" mass="9941">MAQSTPVNLSNHAFFNLGGKPFGTIHNHILKINADRFTSVDEILIPFGENAFVEGTPFDFRKGNIIGKDLPLQESNEQLKKGKDTAIILC</sequence>
<dbReference type="Pfam" id="PF01263">
    <property type="entry name" value="Aldose_epim"/>
    <property type="match status" value="1"/>
</dbReference>
<gene>
    <name evidence="4" type="ORF">DFQ02_10528</name>
</gene>
<comment type="subunit">
    <text evidence="2">Monomer.</text>
</comment>